<reference evidence="4" key="1">
    <citation type="journal article" date="2017" name="Biotechnol. Biofuels">
        <title>Evaluation of environmental bacterial communities as a factor affecting the growth of duckweed Lemna minor.</title>
        <authorList>
            <person name="Ishizawa H."/>
            <person name="Kuroda M."/>
            <person name="Morikawa M."/>
            <person name="Ike M."/>
        </authorList>
    </citation>
    <scope>NUCLEOTIDE SEQUENCE [LARGE SCALE GENOMIC DNA]</scope>
    <source>
        <strain evidence="4">M6</strain>
    </source>
</reference>
<dbReference type="RefSeq" id="WP_126423928.1">
    <property type="nucleotide sequence ID" value="NZ_AP018828.1"/>
</dbReference>
<protein>
    <submittedName>
        <fullName evidence="3">VapC toxin protein</fullName>
    </submittedName>
</protein>
<dbReference type="OrthoDB" id="2389872at2"/>
<evidence type="ECO:0000256" key="1">
    <source>
        <dbReference type="SAM" id="MobiDB-lite"/>
    </source>
</evidence>
<name>A0A3G9GCC4_9CAUL</name>
<gene>
    <name evidence="3" type="ORF">EM6_2975</name>
</gene>
<accession>A0A3G9GCC4</accession>
<dbReference type="Pfam" id="PF22513">
    <property type="entry name" value="FitA-like_RHH"/>
    <property type="match status" value="1"/>
</dbReference>
<sequence length="80" mass="8698">MASITIRNIDDALKERLRIRAATHGHSMEEEARLILKQAVGGISGPGLLALSKELFGGDKGVELDLPSRDSDRDVPDFRA</sequence>
<feature type="domain" description="Antitoxin FitA-like ribbon-helix-helix" evidence="2">
    <location>
        <begin position="2"/>
        <end position="40"/>
    </location>
</feature>
<dbReference type="InterPro" id="IPR010985">
    <property type="entry name" value="Ribbon_hlx_hlx"/>
</dbReference>
<organism evidence="3 4">
    <name type="scientific">Asticcacaulis excentricus</name>
    <dbReference type="NCBI Taxonomy" id="78587"/>
    <lineage>
        <taxon>Bacteria</taxon>
        <taxon>Pseudomonadati</taxon>
        <taxon>Pseudomonadota</taxon>
        <taxon>Alphaproteobacteria</taxon>
        <taxon>Caulobacterales</taxon>
        <taxon>Caulobacteraceae</taxon>
        <taxon>Asticcacaulis</taxon>
    </lineage>
</organism>
<proteinExistence type="predicted"/>
<reference evidence="4" key="2">
    <citation type="journal article" date="2017" name="Plant Physiol. Biochem.">
        <title>Differential oxidative and antioxidative response of duckweed Lemna minor toward plant growth promoting/inhibiting bacteria.</title>
        <authorList>
            <person name="Ishizawa H."/>
            <person name="Kuroda M."/>
            <person name="Morikawa M."/>
            <person name="Ike M."/>
        </authorList>
    </citation>
    <scope>NUCLEOTIDE SEQUENCE [LARGE SCALE GENOMIC DNA]</scope>
    <source>
        <strain evidence="4">M6</strain>
    </source>
</reference>
<evidence type="ECO:0000259" key="2">
    <source>
        <dbReference type="Pfam" id="PF22513"/>
    </source>
</evidence>
<dbReference type="EMBL" id="AP018828">
    <property type="protein sequence ID" value="BBF82339.1"/>
    <property type="molecule type" value="Genomic_DNA"/>
</dbReference>
<evidence type="ECO:0000313" key="4">
    <source>
        <dbReference type="Proteomes" id="UP000278756"/>
    </source>
</evidence>
<dbReference type="InterPro" id="IPR013321">
    <property type="entry name" value="Arc_rbn_hlx_hlx"/>
</dbReference>
<dbReference type="InterPro" id="IPR053853">
    <property type="entry name" value="FitA-like_RHH"/>
</dbReference>
<dbReference type="AlphaFoldDB" id="A0A3G9GCC4"/>
<dbReference type="SUPFAM" id="SSF47598">
    <property type="entry name" value="Ribbon-helix-helix"/>
    <property type="match status" value="1"/>
</dbReference>
<dbReference type="GO" id="GO:0006355">
    <property type="term" value="P:regulation of DNA-templated transcription"/>
    <property type="evidence" value="ECO:0007669"/>
    <property type="project" value="InterPro"/>
</dbReference>
<dbReference type="Proteomes" id="UP000278756">
    <property type="component" value="Chromosome 2"/>
</dbReference>
<evidence type="ECO:0000313" key="3">
    <source>
        <dbReference type="EMBL" id="BBF82339.1"/>
    </source>
</evidence>
<dbReference type="Gene3D" id="1.10.1220.10">
    <property type="entry name" value="Met repressor-like"/>
    <property type="match status" value="1"/>
</dbReference>
<feature type="region of interest" description="Disordered" evidence="1">
    <location>
        <begin position="61"/>
        <end position="80"/>
    </location>
</feature>